<proteinExistence type="predicted"/>
<keyword evidence="3" id="KW-1185">Reference proteome</keyword>
<feature type="compositionally biased region" description="Pro residues" evidence="1">
    <location>
        <begin position="60"/>
        <end position="76"/>
    </location>
</feature>
<evidence type="ECO:0000256" key="1">
    <source>
        <dbReference type="SAM" id="MobiDB-lite"/>
    </source>
</evidence>
<name>A0ABR2XZN8_9PEZI</name>
<feature type="region of interest" description="Disordered" evidence="1">
    <location>
        <begin position="1"/>
        <end position="85"/>
    </location>
</feature>
<sequence>MDVPPPIPPRPPGYELRTPANPPLPPRPSPQQGQRPKQSFPPPPPLQRPQPQAYQGAYGGPPPVHSPRPPLPPSPSRPNQWSALHHPDGVATPLFEQLMAIVFTYLDPQRTGYIRPEVLSNFLDLSGFTLEHNIWKSNLTGNIIFSPGDIADAELKWACEAWRFDHKANSPIKFQERKLPTYANATTGRHPLPRPRAVALRRDASALAARLHRHDGCRARRGARARPPRPQRRALPLPDLAAPGALAPRVPAGGDAGPDPEARRGGHGAGQEGRQGDAGGEPGEDENTGGGEATT</sequence>
<gene>
    <name evidence="2" type="ORF">SCAR479_03748</name>
</gene>
<feature type="compositionally biased region" description="Basic residues" evidence="1">
    <location>
        <begin position="210"/>
        <end position="232"/>
    </location>
</feature>
<protein>
    <recommendedName>
        <fullName evidence="4">EF-hand domain-containing protein</fullName>
    </recommendedName>
</protein>
<evidence type="ECO:0008006" key="4">
    <source>
        <dbReference type="Google" id="ProtNLM"/>
    </source>
</evidence>
<feature type="compositionally biased region" description="Low complexity" evidence="1">
    <location>
        <begin position="233"/>
        <end position="249"/>
    </location>
</feature>
<accession>A0ABR2XZN8</accession>
<evidence type="ECO:0000313" key="2">
    <source>
        <dbReference type="EMBL" id="KAK9779266.1"/>
    </source>
</evidence>
<dbReference type="Proteomes" id="UP001465668">
    <property type="component" value="Unassembled WGS sequence"/>
</dbReference>
<feature type="region of interest" description="Disordered" evidence="1">
    <location>
        <begin position="210"/>
        <end position="295"/>
    </location>
</feature>
<feature type="compositionally biased region" description="Gly residues" evidence="1">
    <location>
        <begin position="267"/>
        <end position="281"/>
    </location>
</feature>
<organism evidence="2 3">
    <name type="scientific">Seiridium cardinale</name>
    <dbReference type="NCBI Taxonomy" id="138064"/>
    <lineage>
        <taxon>Eukaryota</taxon>
        <taxon>Fungi</taxon>
        <taxon>Dikarya</taxon>
        <taxon>Ascomycota</taxon>
        <taxon>Pezizomycotina</taxon>
        <taxon>Sordariomycetes</taxon>
        <taxon>Xylariomycetidae</taxon>
        <taxon>Amphisphaeriales</taxon>
        <taxon>Sporocadaceae</taxon>
        <taxon>Seiridium</taxon>
    </lineage>
</organism>
<feature type="compositionally biased region" description="Pro residues" evidence="1">
    <location>
        <begin position="1"/>
        <end position="12"/>
    </location>
</feature>
<evidence type="ECO:0000313" key="3">
    <source>
        <dbReference type="Proteomes" id="UP001465668"/>
    </source>
</evidence>
<feature type="compositionally biased region" description="Pro residues" evidence="1">
    <location>
        <begin position="20"/>
        <end position="29"/>
    </location>
</feature>
<comment type="caution">
    <text evidence="2">The sequence shown here is derived from an EMBL/GenBank/DDBJ whole genome shotgun (WGS) entry which is preliminary data.</text>
</comment>
<reference evidence="2 3" key="1">
    <citation type="submission" date="2024-02" db="EMBL/GenBank/DDBJ databases">
        <title>First draft genome assembly of two strains of Seiridium cardinale.</title>
        <authorList>
            <person name="Emiliani G."/>
            <person name="Scali E."/>
        </authorList>
    </citation>
    <scope>NUCLEOTIDE SEQUENCE [LARGE SCALE GENOMIC DNA]</scope>
    <source>
        <strain evidence="2 3">BM-138-000479</strain>
    </source>
</reference>
<dbReference type="EMBL" id="JARVKM010000011">
    <property type="protein sequence ID" value="KAK9779266.1"/>
    <property type="molecule type" value="Genomic_DNA"/>
</dbReference>
<feature type="compositionally biased region" description="Pro residues" evidence="1">
    <location>
        <begin position="39"/>
        <end position="48"/>
    </location>
</feature>